<dbReference type="InterPro" id="IPR002656">
    <property type="entry name" value="Acyl_transf_3_dom"/>
</dbReference>
<protein>
    <submittedName>
        <fullName evidence="4">Peptidoglycan/LPS O-acetylase OafA/YrhL</fullName>
    </submittedName>
</protein>
<dbReference type="AlphaFoldDB" id="A0A543K5C9"/>
<dbReference type="PANTHER" id="PTHR23028">
    <property type="entry name" value="ACETYLTRANSFERASE"/>
    <property type="match status" value="1"/>
</dbReference>
<dbReference type="InterPro" id="IPR050879">
    <property type="entry name" value="Acyltransferase_3"/>
</dbReference>
<evidence type="ECO:0000259" key="2">
    <source>
        <dbReference type="Pfam" id="PF01757"/>
    </source>
</evidence>
<keyword evidence="1" id="KW-1133">Transmembrane helix</keyword>
<feature type="transmembrane region" description="Helical" evidence="1">
    <location>
        <begin position="191"/>
        <end position="210"/>
    </location>
</feature>
<dbReference type="OrthoDB" id="3404679at2"/>
<name>A0A543K5C9_9MICO</name>
<feature type="transmembrane region" description="Helical" evidence="1">
    <location>
        <begin position="163"/>
        <end position="179"/>
    </location>
</feature>
<keyword evidence="1" id="KW-0812">Transmembrane</keyword>
<dbReference type="PANTHER" id="PTHR23028:SF53">
    <property type="entry name" value="ACYL_TRANSF_3 DOMAIN-CONTAINING PROTEIN"/>
    <property type="match status" value="1"/>
</dbReference>
<evidence type="ECO:0000313" key="5">
    <source>
        <dbReference type="Proteomes" id="UP000315133"/>
    </source>
</evidence>
<dbReference type="GO" id="GO:0009103">
    <property type="term" value="P:lipopolysaccharide biosynthetic process"/>
    <property type="evidence" value="ECO:0007669"/>
    <property type="project" value="TreeGrafter"/>
</dbReference>
<dbReference type="RefSeq" id="WP_141821291.1">
    <property type="nucleotide sequence ID" value="NZ_BAAAIL010000003.1"/>
</dbReference>
<dbReference type="Pfam" id="PF01757">
    <property type="entry name" value="Acyl_transf_3"/>
    <property type="match status" value="1"/>
</dbReference>
<organism evidence="4 5">
    <name type="scientific">Ornithinimicrobium humiphilum</name>
    <dbReference type="NCBI Taxonomy" id="125288"/>
    <lineage>
        <taxon>Bacteria</taxon>
        <taxon>Bacillati</taxon>
        <taxon>Actinomycetota</taxon>
        <taxon>Actinomycetes</taxon>
        <taxon>Micrococcales</taxon>
        <taxon>Ornithinimicrobiaceae</taxon>
        <taxon>Ornithinimicrobium</taxon>
    </lineage>
</organism>
<dbReference type="Pfam" id="PF19040">
    <property type="entry name" value="SGNH"/>
    <property type="match status" value="1"/>
</dbReference>
<gene>
    <name evidence="4" type="ORF">FB476_3232</name>
</gene>
<dbReference type="EMBL" id="VFPU01000004">
    <property type="protein sequence ID" value="TQM90279.1"/>
    <property type="molecule type" value="Genomic_DNA"/>
</dbReference>
<evidence type="ECO:0000259" key="3">
    <source>
        <dbReference type="Pfam" id="PF19040"/>
    </source>
</evidence>
<dbReference type="GO" id="GO:0016020">
    <property type="term" value="C:membrane"/>
    <property type="evidence" value="ECO:0007669"/>
    <property type="project" value="TreeGrafter"/>
</dbReference>
<reference evidence="4 5" key="1">
    <citation type="submission" date="2019-06" db="EMBL/GenBank/DDBJ databases">
        <title>Sequencing the genomes of 1000 actinobacteria strains.</title>
        <authorList>
            <person name="Klenk H.-P."/>
        </authorList>
    </citation>
    <scope>NUCLEOTIDE SEQUENCE [LARGE SCALE GENOMIC DNA]</scope>
    <source>
        <strain evidence="4 5">DSM 12362</strain>
    </source>
</reference>
<feature type="transmembrane region" description="Helical" evidence="1">
    <location>
        <begin position="216"/>
        <end position="235"/>
    </location>
</feature>
<evidence type="ECO:0000313" key="4">
    <source>
        <dbReference type="EMBL" id="TQM90279.1"/>
    </source>
</evidence>
<proteinExistence type="predicted"/>
<dbReference type="InterPro" id="IPR043968">
    <property type="entry name" value="SGNH"/>
</dbReference>
<sequence>MTAGTGTAAPAGVSPAARPRVLRGDIEGLRAIAVLMVLLYHAGVPGLSGGFAGVDVFFVISGFLITSQLVSEARRTGTVSLARFYARRARRLLPAASLVLVVTAVAGWLVLPPGRRGELGTDVVGATLYVVNWVFAGREVDYLAEDSAPSLLQHYWSLSVEEQFYVVWPLLILLVLWLGRRLRLSLTSGLTLVLGLVVAASLAWSVLATASSPGTAYFATTTRVWQLGVGALLVLLSGRLARLPRRVAAGLAVAGLVAIAVTVVLVDRGTPWPGSAALLPTLGTAAVIAAGPAWPSSPPARLLGLPPMRFLGGLSYGLYLWHWPVLRLLAETRPDAGLGLRLAVAAGSVLLAWATLHVVENPVRFSPVLARRTARGLAYGAASMAVSAAVGVAVLQTAPTFDPDVLADVPPGSGAIGLVDPASRTADELAPVADPRVVYTGSGPVHPAPEVATEDTPRAAYGAGCQVQQGATEITPDDECVFGDLDGPVSVALVGDSKALQWISALEPIAELEGWRVKVYTKSACGFVAVEAEPDCVAYNAALAERLATPGSVPDLILTSMVKYGGEELGTSLADHLRPAVEAGAEVVLLADNPAPSRAELPDEMTLYECVGAHPDDYGACSYPSGRGSGTPALTVASEQLDVPLLDLGRWVCPGGGPEPACPPVVGGVLVFRQGSHLTATYVRSLTPVLHSELVRLGVARTPLQEIEWAVAAPGRATTGER</sequence>
<keyword evidence="5" id="KW-1185">Reference proteome</keyword>
<accession>A0A543K5C9</accession>
<keyword evidence="1" id="KW-0472">Membrane</keyword>
<dbReference type="GO" id="GO:0016747">
    <property type="term" value="F:acyltransferase activity, transferring groups other than amino-acyl groups"/>
    <property type="evidence" value="ECO:0007669"/>
    <property type="project" value="InterPro"/>
</dbReference>
<dbReference type="Proteomes" id="UP000315133">
    <property type="component" value="Unassembled WGS sequence"/>
</dbReference>
<feature type="transmembrane region" description="Helical" evidence="1">
    <location>
        <begin position="338"/>
        <end position="356"/>
    </location>
</feature>
<feature type="transmembrane region" description="Helical" evidence="1">
    <location>
        <begin position="247"/>
        <end position="266"/>
    </location>
</feature>
<evidence type="ECO:0000256" key="1">
    <source>
        <dbReference type="SAM" id="Phobius"/>
    </source>
</evidence>
<feature type="transmembrane region" description="Helical" evidence="1">
    <location>
        <begin position="306"/>
        <end position="326"/>
    </location>
</feature>
<comment type="caution">
    <text evidence="4">The sequence shown here is derived from an EMBL/GenBank/DDBJ whole genome shotgun (WGS) entry which is preliminary data.</text>
</comment>
<feature type="transmembrane region" description="Helical" evidence="1">
    <location>
        <begin position="28"/>
        <end position="44"/>
    </location>
</feature>
<feature type="domain" description="Acyltransferase 3" evidence="2">
    <location>
        <begin position="25"/>
        <end position="355"/>
    </location>
</feature>
<feature type="domain" description="SGNH" evidence="3">
    <location>
        <begin position="465"/>
        <end position="690"/>
    </location>
</feature>
<feature type="transmembrane region" description="Helical" evidence="1">
    <location>
        <begin position="50"/>
        <end position="71"/>
    </location>
</feature>
<feature type="transmembrane region" description="Helical" evidence="1">
    <location>
        <begin position="92"/>
        <end position="111"/>
    </location>
</feature>